<dbReference type="Proteomes" id="UP000315700">
    <property type="component" value="Chromosome"/>
</dbReference>
<name>A0A517SCJ9_9PLAN</name>
<dbReference type="OrthoDB" id="257631at2"/>
<dbReference type="SUPFAM" id="SSF49879">
    <property type="entry name" value="SMAD/FHA domain"/>
    <property type="match status" value="1"/>
</dbReference>
<evidence type="ECO:0000313" key="3">
    <source>
        <dbReference type="Proteomes" id="UP000315700"/>
    </source>
</evidence>
<reference evidence="2 3" key="1">
    <citation type="submission" date="2019-02" db="EMBL/GenBank/DDBJ databases">
        <title>Deep-cultivation of Planctomycetes and their phenomic and genomic characterization uncovers novel biology.</title>
        <authorList>
            <person name="Wiegand S."/>
            <person name="Jogler M."/>
            <person name="Boedeker C."/>
            <person name="Pinto D."/>
            <person name="Vollmers J."/>
            <person name="Rivas-Marin E."/>
            <person name="Kohn T."/>
            <person name="Peeters S.H."/>
            <person name="Heuer A."/>
            <person name="Rast P."/>
            <person name="Oberbeckmann S."/>
            <person name="Bunk B."/>
            <person name="Jeske O."/>
            <person name="Meyerdierks A."/>
            <person name="Storesund J.E."/>
            <person name="Kallscheuer N."/>
            <person name="Luecker S."/>
            <person name="Lage O.M."/>
            <person name="Pohl T."/>
            <person name="Merkel B.J."/>
            <person name="Hornburger P."/>
            <person name="Mueller R.-W."/>
            <person name="Bruemmer F."/>
            <person name="Labrenz M."/>
            <person name="Spormann A.M."/>
            <person name="Op den Camp H."/>
            <person name="Overmann J."/>
            <person name="Amann R."/>
            <person name="Jetten M.S.M."/>
            <person name="Mascher T."/>
            <person name="Medema M.H."/>
            <person name="Devos D.P."/>
            <person name="Kaster A.-K."/>
            <person name="Ovreas L."/>
            <person name="Rohde M."/>
            <person name="Galperin M.Y."/>
            <person name="Jogler C."/>
        </authorList>
    </citation>
    <scope>NUCLEOTIDE SEQUENCE [LARGE SCALE GENOMIC DNA]</scope>
    <source>
        <strain evidence="2 3">Pan44</strain>
    </source>
</reference>
<dbReference type="InParanoid" id="A0A517SCJ9"/>
<dbReference type="AlphaFoldDB" id="A0A517SCJ9"/>
<dbReference type="EMBL" id="CP036271">
    <property type="protein sequence ID" value="QDT53826.1"/>
    <property type="molecule type" value="Genomic_DNA"/>
</dbReference>
<feature type="compositionally biased region" description="Basic and acidic residues" evidence="1">
    <location>
        <begin position="212"/>
        <end position="225"/>
    </location>
</feature>
<feature type="region of interest" description="Disordered" evidence="1">
    <location>
        <begin position="212"/>
        <end position="233"/>
    </location>
</feature>
<evidence type="ECO:0008006" key="4">
    <source>
        <dbReference type="Google" id="ProtNLM"/>
    </source>
</evidence>
<dbReference type="Gene3D" id="2.60.200.20">
    <property type="match status" value="1"/>
</dbReference>
<keyword evidence="3" id="KW-1185">Reference proteome</keyword>
<evidence type="ECO:0000256" key="1">
    <source>
        <dbReference type="SAM" id="MobiDB-lite"/>
    </source>
</evidence>
<gene>
    <name evidence="2" type="ORF">Pan44_18500</name>
</gene>
<proteinExistence type="predicted"/>
<organism evidence="2 3">
    <name type="scientific">Caulifigura coniformis</name>
    <dbReference type="NCBI Taxonomy" id="2527983"/>
    <lineage>
        <taxon>Bacteria</taxon>
        <taxon>Pseudomonadati</taxon>
        <taxon>Planctomycetota</taxon>
        <taxon>Planctomycetia</taxon>
        <taxon>Planctomycetales</taxon>
        <taxon>Planctomycetaceae</taxon>
        <taxon>Caulifigura</taxon>
    </lineage>
</organism>
<sequence>MRQHDASQTPVTGPWIEIRGGRTRFPQRPIEGDRFLIGSGSNCQLQLGGGMPMAHSVISYGPGGWTIEALVPEPPLRVEGKVVRQASLFDGEVIELGPFTLVAHLAAVAERDLLNPIDVARTVALADVDAPHRFVGRLAEFTAEELVERLTADLAAAVIDGQGPSATGELLQESIAAETTGINEEELIADVMAQLAEMTARIAMRPRDSISIEESMRTPIPHDADGVPLRKSA</sequence>
<dbReference type="KEGG" id="ccos:Pan44_18500"/>
<dbReference type="RefSeq" id="WP_145029349.1">
    <property type="nucleotide sequence ID" value="NZ_CP036271.1"/>
</dbReference>
<protein>
    <recommendedName>
        <fullName evidence="4">FHA domain-containing protein</fullName>
    </recommendedName>
</protein>
<dbReference type="InterPro" id="IPR008984">
    <property type="entry name" value="SMAD_FHA_dom_sf"/>
</dbReference>
<dbReference type="CDD" id="cd00060">
    <property type="entry name" value="FHA"/>
    <property type="match status" value="1"/>
</dbReference>
<accession>A0A517SCJ9</accession>
<evidence type="ECO:0000313" key="2">
    <source>
        <dbReference type="EMBL" id="QDT53826.1"/>
    </source>
</evidence>